<dbReference type="InterPro" id="IPR002347">
    <property type="entry name" value="SDR_fam"/>
</dbReference>
<dbReference type="PRINTS" id="PR00081">
    <property type="entry name" value="GDHRDH"/>
</dbReference>
<evidence type="ECO:0000259" key="4">
    <source>
        <dbReference type="SMART" id="SM00822"/>
    </source>
</evidence>
<feature type="domain" description="Ketoreductase" evidence="4">
    <location>
        <begin position="7"/>
        <end position="188"/>
    </location>
</feature>
<proteinExistence type="inferred from homology"/>
<dbReference type="SUPFAM" id="SSF51735">
    <property type="entry name" value="NAD(P)-binding Rossmann-fold domains"/>
    <property type="match status" value="1"/>
</dbReference>
<protein>
    <submittedName>
        <fullName evidence="5">SDR family oxidoreductase</fullName>
    </submittedName>
</protein>
<name>A0ABY5TJW4_9GAMM</name>
<comment type="similarity">
    <text evidence="1 3">Belongs to the short-chain dehydrogenases/reductases (SDR) family.</text>
</comment>
<reference evidence="5" key="1">
    <citation type="submission" date="2022-08" db="EMBL/GenBank/DDBJ databases">
        <title>Catabolic pathway analysis in culturable SAR92 clade bacteria reveals their overlooked roles in DMSP degradation in coastal seas.</title>
        <authorList>
            <person name="He X."/>
            <person name="Zhang X."/>
            <person name="Zhang Y."/>
        </authorList>
    </citation>
    <scope>NUCLEOTIDE SEQUENCE</scope>
    <source>
        <strain evidence="5">H455</strain>
    </source>
</reference>
<dbReference type="EMBL" id="CP103416">
    <property type="protein sequence ID" value="UVW34147.1"/>
    <property type="molecule type" value="Genomic_DNA"/>
</dbReference>
<dbReference type="PANTHER" id="PTHR44196:SF1">
    <property type="entry name" value="DEHYDROGENASE_REDUCTASE SDR FAMILY MEMBER 7B"/>
    <property type="match status" value="1"/>
</dbReference>
<dbReference type="Gene3D" id="3.40.50.720">
    <property type="entry name" value="NAD(P)-binding Rossmann-like Domain"/>
    <property type="match status" value="1"/>
</dbReference>
<evidence type="ECO:0000313" key="6">
    <source>
        <dbReference type="Proteomes" id="UP001059934"/>
    </source>
</evidence>
<evidence type="ECO:0000256" key="2">
    <source>
        <dbReference type="ARBA" id="ARBA00023002"/>
    </source>
</evidence>
<dbReference type="PRINTS" id="PR00080">
    <property type="entry name" value="SDRFAMILY"/>
</dbReference>
<dbReference type="PANTHER" id="PTHR44196">
    <property type="entry name" value="DEHYDROGENASE/REDUCTASE SDR FAMILY MEMBER 7B"/>
    <property type="match status" value="1"/>
</dbReference>
<organism evidence="5 6">
    <name type="scientific">SAR92 clade bacterium H455</name>
    <dbReference type="NCBI Taxonomy" id="2974818"/>
    <lineage>
        <taxon>Bacteria</taxon>
        <taxon>Pseudomonadati</taxon>
        <taxon>Pseudomonadota</taxon>
        <taxon>Gammaproteobacteria</taxon>
        <taxon>Cellvibrionales</taxon>
        <taxon>Porticoccaceae</taxon>
        <taxon>SAR92 clade</taxon>
    </lineage>
</organism>
<dbReference type="Proteomes" id="UP001059934">
    <property type="component" value="Chromosome"/>
</dbReference>
<keyword evidence="6" id="KW-1185">Reference proteome</keyword>
<evidence type="ECO:0000256" key="3">
    <source>
        <dbReference type="RuleBase" id="RU000363"/>
    </source>
</evidence>
<evidence type="ECO:0000256" key="1">
    <source>
        <dbReference type="ARBA" id="ARBA00006484"/>
    </source>
</evidence>
<dbReference type="Pfam" id="PF00106">
    <property type="entry name" value="adh_short"/>
    <property type="match status" value="1"/>
</dbReference>
<dbReference type="SMART" id="SM00822">
    <property type="entry name" value="PKS_KR"/>
    <property type="match status" value="1"/>
</dbReference>
<dbReference type="InterPro" id="IPR036291">
    <property type="entry name" value="NAD(P)-bd_dom_sf"/>
</dbReference>
<keyword evidence="2" id="KW-0560">Oxidoreductase</keyword>
<gene>
    <name evidence="5" type="ORF">NYF23_08920</name>
</gene>
<evidence type="ECO:0000313" key="5">
    <source>
        <dbReference type="EMBL" id="UVW34147.1"/>
    </source>
</evidence>
<accession>A0ABY5TJW4</accession>
<dbReference type="InterPro" id="IPR057326">
    <property type="entry name" value="KR_dom"/>
</dbReference>
<sequence>MKTFSNKVAVITGAGSGIGRYLAILLAKSGANIAACEINEAALAETVAMLRDYPVKVSSHPLDVADKAAIEALPEQVIAQHGHIDLVFNNAGVTVDSTFEDLSENDWDWVMNINLHGVINSSRAFLPHLKQRPEAALINTSSIFGMIVVERQSVYHTAKFAVRGFTESLVKEHKGGSVQIHSVHPGHIGTNILGNARVNEAKESANAFQRLIGKLAGIEDDREAMAEFFQRNGMHPSRAAQIMLNAVLKNRPRIFVGADAKLMDLCQRLMPIHYEKLFPLITVPLTLLRNKKPIQGLPSC</sequence>
<dbReference type="CDD" id="cd05233">
    <property type="entry name" value="SDR_c"/>
    <property type="match status" value="1"/>
</dbReference>